<evidence type="ECO:0000256" key="11">
    <source>
        <dbReference type="ARBA" id="ARBA00023012"/>
    </source>
</evidence>
<dbReference type="InterPro" id="IPR038318">
    <property type="entry name" value="KdpD_sf"/>
</dbReference>
<evidence type="ECO:0000256" key="4">
    <source>
        <dbReference type="ARBA" id="ARBA00022553"/>
    </source>
</evidence>
<dbReference type="InterPro" id="IPR004358">
    <property type="entry name" value="Sig_transdc_His_kin-like_C"/>
</dbReference>
<feature type="domain" description="Histidine kinase" evidence="14">
    <location>
        <begin position="137"/>
        <end position="348"/>
    </location>
</feature>
<dbReference type="Proteomes" id="UP000244929">
    <property type="component" value="Chromosome"/>
</dbReference>
<feature type="transmembrane region" description="Helical" evidence="13">
    <location>
        <begin position="61"/>
        <end position="80"/>
    </location>
</feature>
<feature type="transmembrane region" description="Helical" evidence="13">
    <location>
        <begin position="12"/>
        <end position="33"/>
    </location>
</feature>
<dbReference type="InterPro" id="IPR052023">
    <property type="entry name" value="Histidine_kinase_KdpD"/>
</dbReference>
<evidence type="ECO:0000259" key="14">
    <source>
        <dbReference type="PROSITE" id="PS50109"/>
    </source>
</evidence>
<keyword evidence="9" id="KW-0067">ATP-binding</keyword>
<dbReference type="KEGG" id="falb:HYN59_04950"/>
<dbReference type="RefSeq" id="WP_108777210.1">
    <property type="nucleotide sequence ID" value="NZ_CP029186.1"/>
</dbReference>
<keyword evidence="6 13" id="KW-0812">Transmembrane</keyword>
<dbReference type="Pfam" id="PF00512">
    <property type="entry name" value="HisKA"/>
    <property type="match status" value="1"/>
</dbReference>
<dbReference type="AlphaFoldDB" id="A0A2S1QVT8"/>
<dbReference type="InterPro" id="IPR036259">
    <property type="entry name" value="MFS_trans_sf"/>
</dbReference>
<feature type="transmembrane region" description="Helical" evidence="13">
    <location>
        <begin position="39"/>
        <end position="56"/>
    </location>
</feature>
<sequence length="357" mass="39254">MKHPMYMNPGKPPQYFISCGIVLATALVCYAFSDYISYHIAALLLVLAVSAIAMVYEVYPVLLSATLSALLLNFFFMPPLYTFHVNTHEDLLMLLIYFVIAVVNAVFTLRLKREERKTRERAERRNTLKLYTTLFNSLSHELKTPIATIIGATDTLRENHSLSEGNKEKLLAEISTAGLRLNTQVENLLNMGRLESGMLKINPDWCDVNELLYSMAREAKASTHSIEVVPNENLPLVKLDIGLIHQALYNLVKNAVAYTPAGSQIKLSGNHTGGMISISVEDNGPGLPEDSLLEIFDKFYRVPNTAAGGTGLGLSIVKGFVEAHGGTITAKNVPAGGALFTLLLPAEANYLNKLKNE</sequence>
<dbReference type="PANTHER" id="PTHR45569">
    <property type="entry name" value="SENSOR PROTEIN KDPD"/>
    <property type="match status" value="1"/>
</dbReference>
<evidence type="ECO:0000256" key="6">
    <source>
        <dbReference type="ARBA" id="ARBA00022692"/>
    </source>
</evidence>
<dbReference type="Pfam" id="PF13493">
    <property type="entry name" value="DUF4118"/>
    <property type="match status" value="1"/>
</dbReference>
<dbReference type="SUPFAM" id="SSF55874">
    <property type="entry name" value="ATPase domain of HSP90 chaperone/DNA topoisomerase II/histidine kinase"/>
    <property type="match status" value="1"/>
</dbReference>
<keyword evidence="4" id="KW-0597">Phosphoprotein</keyword>
<dbReference type="InterPro" id="IPR025201">
    <property type="entry name" value="KdpD_TM"/>
</dbReference>
<dbReference type="SMART" id="SM00387">
    <property type="entry name" value="HATPase_c"/>
    <property type="match status" value="1"/>
</dbReference>
<keyword evidence="8 15" id="KW-0418">Kinase</keyword>
<evidence type="ECO:0000256" key="1">
    <source>
        <dbReference type="ARBA" id="ARBA00000085"/>
    </source>
</evidence>
<evidence type="ECO:0000313" key="15">
    <source>
        <dbReference type="EMBL" id="AWH84504.1"/>
    </source>
</evidence>
<keyword evidence="16" id="KW-1185">Reference proteome</keyword>
<dbReference type="PANTHER" id="PTHR45569:SF1">
    <property type="entry name" value="SENSOR PROTEIN KDPD"/>
    <property type="match status" value="1"/>
</dbReference>
<protein>
    <recommendedName>
        <fullName evidence="3">histidine kinase</fullName>
        <ecNumber evidence="3">2.7.13.3</ecNumber>
    </recommendedName>
</protein>
<name>A0A2S1QVT8_9FLAO</name>
<dbReference type="InterPro" id="IPR003594">
    <property type="entry name" value="HATPase_dom"/>
</dbReference>
<dbReference type="CDD" id="cd00082">
    <property type="entry name" value="HisKA"/>
    <property type="match status" value="1"/>
</dbReference>
<evidence type="ECO:0000256" key="13">
    <source>
        <dbReference type="SAM" id="Phobius"/>
    </source>
</evidence>
<dbReference type="PRINTS" id="PR00344">
    <property type="entry name" value="BCTRLSENSOR"/>
</dbReference>
<keyword evidence="11" id="KW-0902">Two-component regulatory system</keyword>
<dbReference type="OrthoDB" id="9804645at2"/>
<keyword evidence="10 13" id="KW-1133">Transmembrane helix</keyword>
<keyword evidence="7" id="KW-0547">Nucleotide-binding</keyword>
<dbReference type="CDD" id="cd00075">
    <property type="entry name" value="HATPase"/>
    <property type="match status" value="1"/>
</dbReference>
<comment type="subcellular location">
    <subcellularLocation>
        <location evidence="2">Membrane</location>
        <topology evidence="2">Multi-pass membrane protein</topology>
    </subcellularLocation>
</comment>
<accession>A0A2S1QVT8</accession>
<keyword evidence="5" id="KW-0808">Transferase</keyword>
<dbReference type="SUPFAM" id="SSF103473">
    <property type="entry name" value="MFS general substrate transporter"/>
    <property type="match status" value="1"/>
</dbReference>
<gene>
    <name evidence="15" type="ORF">HYN59_04950</name>
</gene>
<evidence type="ECO:0000256" key="12">
    <source>
        <dbReference type="ARBA" id="ARBA00023136"/>
    </source>
</evidence>
<keyword evidence="12 13" id="KW-0472">Membrane</keyword>
<dbReference type="PROSITE" id="PS50109">
    <property type="entry name" value="HIS_KIN"/>
    <property type="match status" value="1"/>
</dbReference>
<evidence type="ECO:0000256" key="9">
    <source>
        <dbReference type="ARBA" id="ARBA00022840"/>
    </source>
</evidence>
<dbReference type="GO" id="GO:0000155">
    <property type="term" value="F:phosphorelay sensor kinase activity"/>
    <property type="evidence" value="ECO:0007669"/>
    <property type="project" value="InterPro"/>
</dbReference>
<evidence type="ECO:0000256" key="8">
    <source>
        <dbReference type="ARBA" id="ARBA00022777"/>
    </source>
</evidence>
<organism evidence="15 16">
    <name type="scientific">Flavobacterium album</name>
    <dbReference type="NCBI Taxonomy" id="2175091"/>
    <lineage>
        <taxon>Bacteria</taxon>
        <taxon>Pseudomonadati</taxon>
        <taxon>Bacteroidota</taxon>
        <taxon>Flavobacteriia</taxon>
        <taxon>Flavobacteriales</taxon>
        <taxon>Flavobacteriaceae</taxon>
        <taxon>Flavobacterium</taxon>
    </lineage>
</organism>
<proteinExistence type="predicted"/>
<dbReference type="GO" id="GO:0005886">
    <property type="term" value="C:plasma membrane"/>
    <property type="evidence" value="ECO:0007669"/>
    <property type="project" value="TreeGrafter"/>
</dbReference>
<dbReference type="Gene3D" id="1.20.120.620">
    <property type="entry name" value="Backbone structure of the membrane domain of e. Coli histidine kinase receptor kdpd"/>
    <property type="match status" value="1"/>
</dbReference>
<dbReference type="InterPro" id="IPR036097">
    <property type="entry name" value="HisK_dim/P_sf"/>
</dbReference>
<evidence type="ECO:0000256" key="5">
    <source>
        <dbReference type="ARBA" id="ARBA00022679"/>
    </source>
</evidence>
<evidence type="ECO:0000256" key="2">
    <source>
        <dbReference type="ARBA" id="ARBA00004141"/>
    </source>
</evidence>
<dbReference type="Gene3D" id="1.10.287.130">
    <property type="match status" value="1"/>
</dbReference>
<dbReference type="InterPro" id="IPR036890">
    <property type="entry name" value="HATPase_C_sf"/>
</dbReference>
<dbReference type="EMBL" id="CP029186">
    <property type="protein sequence ID" value="AWH84504.1"/>
    <property type="molecule type" value="Genomic_DNA"/>
</dbReference>
<evidence type="ECO:0000256" key="10">
    <source>
        <dbReference type="ARBA" id="ARBA00022989"/>
    </source>
</evidence>
<dbReference type="GO" id="GO:0005524">
    <property type="term" value="F:ATP binding"/>
    <property type="evidence" value="ECO:0007669"/>
    <property type="project" value="UniProtKB-KW"/>
</dbReference>
<dbReference type="Pfam" id="PF02518">
    <property type="entry name" value="HATPase_c"/>
    <property type="match status" value="1"/>
</dbReference>
<dbReference type="EC" id="2.7.13.3" evidence="3"/>
<dbReference type="Gene3D" id="3.30.565.10">
    <property type="entry name" value="Histidine kinase-like ATPase, C-terminal domain"/>
    <property type="match status" value="1"/>
</dbReference>
<evidence type="ECO:0000313" key="16">
    <source>
        <dbReference type="Proteomes" id="UP000244929"/>
    </source>
</evidence>
<evidence type="ECO:0000256" key="7">
    <source>
        <dbReference type="ARBA" id="ARBA00022741"/>
    </source>
</evidence>
<evidence type="ECO:0000256" key="3">
    <source>
        <dbReference type="ARBA" id="ARBA00012438"/>
    </source>
</evidence>
<dbReference type="InterPro" id="IPR005467">
    <property type="entry name" value="His_kinase_dom"/>
</dbReference>
<feature type="transmembrane region" description="Helical" evidence="13">
    <location>
        <begin position="92"/>
        <end position="111"/>
    </location>
</feature>
<dbReference type="SMART" id="SM00388">
    <property type="entry name" value="HisKA"/>
    <property type="match status" value="1"/>
</dbReference>
<comment type="catalytic activity">
    <reaction evidence="1">
        <text>ATP + protein L-histidine = ADP + protein N-phospho-L-histidine.</text>
        <dbReference type="EC" id="2.7.13.3"/>
    </reaction>
</comment>
<dbReference type="SUPFAM" id="SSF47384">
    <property type="entry name" value="Homodimeric domain of signal transducing histidine kinase"/>
    <property type="match status" value="1"/>
</dbReference>
<reference evidence="15 16" key="1">
    <citation type="submission" date="2018-04" db="EMBL/GenBank/DDBJ databases">
        <title>Genome sequencing of Flavobacterium sp. HYN0059.</title>
        <authorList>
            <person name="Yi H."/>
            <person name="Baek C."/>
        </authorList>
    </citation>
    <scope>NUCLEOTIDE SEQUENCE [LARGE SCALE GENOMIC DNA]</scope>
    <source>
        <strain evidence="15 16">HYN0059</strain>
    </source>
</reference>
<dbReference type="InterPro" id="IPR003661">
    <property type="entry name" value="HisK_dim/P_dom"/>
</dbReference>